<evidence type="ECO:0000259" key="5">
    <source>
        <dbReference type="PROSITE" id="PS51843"/>
    </source>
</evidence>
<dbReference type="InterPro" id="IPR000536">
    <property type="entry name" value="Nucl_hrmn_rcpt_lig-bd"/>
</dbReference>
<dbReference type="PRINTS" id="PR00398">
    <property type="entry name" value="STRDHORMONER"/>
</dbReference>
<evidence type="ECO:0000256" key="4">
    <source>
        <dbReference type="SAM" id="MobiDB-lite"/>
    </source>
</evidence>
<keyword evidence="2" id="KW-0804">Transcription</keyword>
<gene>
    <name evidence="6" type="ORF">J437_LFUL005584</name>
</gene>
<evidence type="ECO:0000256" key="2">
    <source>
        <dbReference type="ARBA" id="ARBA00023163"/>
    </source>
</evidence>
<feature type="region of interest" description="Disordered" evidence="4">
    <location>
        <begin position="83"/>
        <end position="119"/>
    </location>
</feature>
<evidence type="ECO:0000313" key="6">
    <source>
        <dbReference type="EMBL" id="KAG8223971.1"/>
    </source>
</evidence>
<dbReference type="EMBL" id="KZ308181">
    <property type="protein sequence ID" value="KAG8223971.1"/>
    <property type="molecule type" value="Genomic_DNA"/>
</dbReference>
<dbReference type="PROSITE" id="PS51843">
    <property type="entry name" value="NR_LBD"/>
    <property type="match status" value="1"/>
</dbReference>
<protein>
    <recommendedName>
        <fullName evidence="5">NR LBD domain-containing protein</fullName>
    </recommendedName>
</protein>
<accession>A0A8K0NVZ1</accession>
<organism evidence="6 7">
    <name type="scientific">Ladona fulva</name>
    <name type="common">Scarce chaser dragonfly</name>
    <name type="synonym">Libellula fulva</name>
    <dbReference type="NCBI Taxonomy" id="123851"/>
    <lineage>
        <taxon>Eukaryota</taxon>
        <taxon>Metazoa</taxon>
        <taxon>Ecdysozoa</taxon>
        <taxon>Arthropoda</taxon>
        <taxon>Hexapoda</taxon>
        <taxon>Insecta</taxon>
        <taxon>Pterygota</taxon>
        <taxon>Palaeoptera</taxon>
        <taxon>Odonata</taxon>
        <taxon>Epiprocta</taxon>
        <taxon>Anisoptera</taxon>
        <taxon>Libelluloidea</taxon>
        <taxon>Libellulidae</taxon>
        <taxon>Ladona</taxon>
    </lineage>
</organism>
<dbReference type="InterPro" id="IPR050274">
    <property type="entry name" value="Nuclear_hormone_rcpt_NR2"/>
</dbReference>
<dbReference type="InterPro" id="IPR001723">
    <property type="entry name" value="Nuclear_hrmn_rcpt"/>
</dbReference>
<comment type="caution">
    <text evidence="6">The sequence shown here is derived from an EMBL/GenBank/DDBJ whole genome shotgun (WGS) entry which is preliminary data.</text>
</comment>
<keyword evidence="1" id="KW-0805">Transcription regulation</keyword>
<proteinExistence type="predicted"/>
<dbReference type="OrthoDB" id="5771769at2759"/>
<dbReference type="SUPFAM" id="SSF48508">
    <property type="entry name" value="Nuclear receptor ligand-binding domain"/>
    <property type="match status" value="1"/>
</dbReference>
<evidence type="ECO:0000313" key="7">
    <source>
        <dbReference type="Proteomes" id="UP000792457"/>
    </source>
</evidence>
<keyword evidence="7" id="KW-1185">Reference proteome</keyword>
<name>A0A8K0NVZ1_LADFU</name>
<evidence type="ECO:0000256" key="1">
    <source>
        <dbReference type="ARBA" id="ARBA00023015"/>
    </source>
</evidence>
<dbReference type="PANTHER" id="PTHR24083">
    <property type="entry name" value="NUCLEAR HORMONE RECEPTOR"/>
    <property type="match status" value="1"/>
</dbReference>
<keyword evidence="3" id="KW-0675">Receptor</keyword>
<dbReference type="InterPro" id="IPR035500">
    <property type="entry name" value="NHR-like_dom_sf"/>
</dbReference>
<dbReference type="SMART" id="SM00430">
    <property type="entry name" value="HOLI"/>
    <property type="match status" value="1"/>
</dbReference>
<reference evidence="6" key="1">
    <citation type="submission" date="2013-04" db="EMBL/GenBank/DDBJ databases">
        <authorList>
            <person name="Qu J."/>
            <person name="Murali S.C."/>
            <person name="Bandaranaike D."/>
            <person name="Bellair M."/>
            <person name="Blankenburg K."/>
            <person name="Chao H."/>
            <person name="Dinh H."/>
            <person name="Doddapaneni H."/>
            <person name="Downs B."/>
            <person name="Dugan-Rocha S."/>
            <person name="Elkadiri S."/>
            <person name="Gnanaolivu R.D."/>
            <person name="Hernandez B."/>
            <person name="Javaid M."/>
            <person name="Jayaseelan J.C."/>
            <person name="Lee S."/>
            <person name="Li M."/>
            <person name="Ming W."/>
            <person name="Munidasa M."/>
            <person name="Muniz J."/>
            <person name="Nguyen L."/>
            <person name="Ongeri F."/>
            <person name="Osuji N."/>
            <person name="Pu L.-L."/>
            <person name="Puazo M."/>
            <person name="Qu C."/>
            <person name="Quiroz J."/>
            <person name="Raj R."/>
            <person name="Weissenberger G."/>
            <person name="Xin Y."/>
            <person name="Zou X."/>
            <person name="Han Y."/>
            <person name="Richards S."/>
            <person name="Worley K."/>
            <person name="Muzny D."/>
            <person name="Gibbs R."/>
        </authorList>
    </citation>
    <scope>NUCLEOTIDE SEQUENCE</scope>
    <source>
        <strain evidence="6">Sampled in the wild</strain>
    </source>
</reference>
<dbReference type="Pfam" id="PF00104">
    <property type="entry name" value="Hormone_recep"/>
    <property type="match status" value="1"/>
</dbReference>
<evidence type="ECO:0000256" key="3">
    <source>
        <dbReference type="ARBA" id="ARBA00023170"/>
    </source>
</evidence>
<dbReference type="AlphaFoldDB" id="A0A8K0NVZ1"/>
<feature type="domain" description="NR LBD" evidence="5">
    <location>
        <begin position="122"/>
        <end position="365"/>
    </location>
</feature>
<dbReference type="Proteomes" id="UP000792457">
    <property type="component" value="Unassembled WGS sequence"/>
</dbReference>
<reference evidence="6" key="2">
    <citation type="submission" date="2017-10" db="EMBL/GenBank/DDBJ databases">
        <title>Ladona fulva Genome sequencing and assembly.</title>
        <authorList>
            <person name="Murali S."/>
            <person name="Richards S."/>
            <person name="Bandaranaike D."/>
            <person name="Bellair M."/>
            <person name="Blankenburg K."/>
            <person name="Chao H."/>
            <person name="Dinh H."/>
            <person name="Doddapaneni H."/>
            <person name="Dugan-Rocha S."/>
            <person name="Elkadiri S."/>
            <person name="Gnanaolivu R."/>
            <person name="Hernandez B."/>
            <person name="Skinner E."/>
            <person name="Javaid M."/>
            <person name="Lee S."/>
            <person name="Li M."/>
            <person name="Ming W."/>
            <person name="Munidasa M."/>
            <person name="Muniz J."/>
            <person name="Nguyen L."/>
            <person name="Hughes D."/>
            <person name="Osuji N."/>
            <person name="Pu L.-L."/>
            <person name="Puazo M."/>
            <person name="Qu C."/>
            <person name="Quiroz J."/>
            <person name="Raj R."/>
            <person name="Weissenberger G."/>
            <person name="Xin Y."/>
            <person name="Zou X."/>
            <person name="Han Y."/>
            <person name="Worley K."/>
            <person name="Muzny D."/>
            <person name="Gibbs R."/>
        </authorList>
    </citation>
    <scope>NUCLEOTIDE SEQUENCE</scope>
    <source>
        <strain evidence="6">Sampled in the wild</strain>
    </source>
</reference>
<sequence length="365" mass="39395">MGSSAPWTPGIDLLPPTAFAFCPSAVTLSHYLASRGPHAPPRMHPFPKNGPIYASPFLPPGLPLPPPPPHHLHFHSAFPRPGQSAPILPASEEEQVSSSDTALKGASEEEPGGIAEGNGCLYPVPSTPHLPPEAPLLQEPTTQLDGVYELAAKLLFLSVKWARSIPSFLQLPFADQAILLEEAWSELFVLSAAQWSLPIDEATLVAGATASAARHSILSHDARRLRETVTRFNSLRVDHTEYACLKALVLFKPVFGQLLRFGLCSDGGAAGVDAFFGTDTRGLRNAKEVESLQEQTHIMLLEYCNGIHEAGASQPTGQSVRLGRLLLLLPSVGSVSRRSLEELFFRKTVGDVPIERLLGDMFQSS</sequence>
<dbReference type="Gene3D" id="1.10.565.10">
    <property type="entry name" value="Retinoid X Receptor"/>
    <property type="match status" value="1"/>
</dbReference>